<dbReference type="OrthoDB" id="481188at2"/>
<reference evidence="2 3" key="1">
    <citation type="journal article" date="2015" name="Genome Announc.">
        <title>Draft Genome of the Euendolithic (true boring) Cyanobacterium Mastigocoleus testarum strain BC008.</title>
        <authorList>
            <person name="Guida B.S."/>
            <person name="Garcia-Pichel F."/>
        </authorList>
    </citation>
    <scope>NUCLEOTIDE SEQUENCE [LARGE SCALE GENOMIC DNA]</scope>
    <source>
        <strain evidence="2 3">BC008</strain>
    </source>
</reference>
<dbReference type="EMBL" id="LMTZ01000055">
    <property type="protein sequence ID" value="KST68642.1"/>
    <property type="molecule type" value="Genomic_DNA"/>
</dbReference>
<feature type="compositionally biased region" description="Low complexity" evidence="1">
    <location>
        <begin position="310"/>
        <end position="326"/>
    </location>
</feature>
<gene>
    <name evidence="2" type="ORF">BC008_33905</name>
</gene>
<feature type="region of interest" description="Disordered" evidence="1">
    <location>
        <begin position="310"/>
        <end position="334"/>
    </location>
</feature>
<feature type="region of interest" description="Disordered" evidence="1">
    <location>
        <begin position="75"/>
        <end position="110"/>
    </location>
</feature>
<dbReference type="AlphaFoldDB" id="A0A0V7ZWB0"/>
<evidence type="ECO:0000256" key="1">
    <source>
        <dbReference type="SAM" id="MobiDB-lite"/>
    </source>
</evidence>
<proteinExistence type="predicted"/>
<protein>
    <submittedName>
        <fullName evidence="2">Uncharacterized protein</fullName>
    </submittedName>
</protein>
<dbReference type="RefSeq" id="WP_058183491.1">
    <property type="nucleotide sequence ID" value="NZ_LMTZ01000055.1"/>
</dbReference>
<feature type="compositionally biased region" description="Low complexity" evidence="1">
    <location>
        <begin position="91"/>
        <end position="110"/>
    </location>
</feature>
<keyword evidence="3" id="KW-1185">Reference proteome</keyword>
<name>A0A0V7ZWB0_9CYAN</name>
<accession>A0A0V7ZWB0</accession>
<comment type="caution">
    <text evidence="2">The sequence shown here is derived from an EMBL/GenBank/DDBJ whole genome shotgun (WGS) entry which is preliminary data.</text>
</comment>
<dbReference type="Proteomes" id="UP000053372">
    <property type="component" value="Unassembled WGS sequence"/>
</dbReference>
<sequence length="458" mass="51676">MERSEKTIWQNAINPQLKQRLIHPLSQPGVINFDMATKVLMRSQQFNNRNPLLKNPRWSVKKKLQTNKTPIVYAQPSLNNQEENSLAISPNTSSSANTSGQSSSGKSSSSAITTVKAEKINSVPPIKSSISQPIIQRKIDTSSQSNITSLSNTESYAEERYSSELPLVESELKNPKSVVSERPVVSLPFNQDNPLSQENISKINSNPIDESQTTKSSELTVVKQGLKNPESIIIDPSNKDSINLVNVNHIDDNQRNKSQTAKPYNELPLVTGEISNYEQLQKSIYKPSLPIIYPHKINNISLTQENNRNKQLQSNNVSSKSQQNNNIPLVKPQNNVNIYSSSSPKESLVVLETPKQQPQQNFTPLVFPQTNSERKSEPIVDPNIYQQIQQHNNNQNSPNSSQTSATIVNQWLVNNQSSQKPENNQPKIDINTITNQVERKLKRKLMVESERRGYKKWR</sequence>
<evidence type="ECO:0000313" key="2">
    <source>
        <dbReference type="EMBL" id="KST68642.1"/>
    </source>
</evidence>
<organism evidence="2 3">
    <name type="scientific">Mastigocoleus testarum BC008</name>
    <dbReference type="NCBI Taxonomy" id="371196"/>
    <lineage>
        <taxon>Bacteria</taxon>
        <taxon>Bacillati</taxon>
        <taxon>Cyanobacteriota</taxon>
        <taxon>Cyanophyceae</taxon>
        <taxon>Nostocales</taxon>
        <taxon>Hapalosiphonaceae</taxon>
        <taxon>Mastigocoleus</taxon>
    </lineage>
</organism>
<feature type="region of interest" description="Disordered" evidence="1">
    <location>
        <begin position="189"/>
        <end position="216"/>
    </location>
</feature>
<feature type="compositionally biased region" description="Polar residues" evidence="1">
    <location>
        <begin position="76"/>
        <end position="90"/>
    </location>
</feature>
<evidence type="ECO:0000313" key="3">
    <source>
        <dbReference type="Proteomes" id="UP000053372"/>
    </source>
</evidence>